<evidence type="ECO:0000313" key="3">
    <source>
        <dbReference type="Proteomes" id="UP000320776"/>
    </source>
</evidence>
<dbReference type="EMBL" id="CP036259">
    <property type="protein sequence ID" value="QDR82276.1"/>
    <property type="molecule type" value="Genomic_DNA"/>
</dbReference>
<dbReference type="RefSeq" id="WP_246105349.1">
    <property type="nucleotide sequence ID" value="NZ_CP036259.1"/>
</dbReference>
<dbReference type="Proteomes" id="UP000320776">
    <property type="component" value="Chromosome"/>
</dbReference>
<evidence type="ECO:0000313" key="2">
    <source>
        <dbReference type="EMBL" id="QDR82276.1"/>
    </source>
</evidence>
<dbReference type="KEGG" id="sted:SPTER_37010"/>
<feature type="transmembrane region" description="Helical" evidence="1">
    <location>
        <begin position="342"/>
        <end position="361"/>
    </location>
</feature>
<protein>
    <submittedName>
        <fullName evidence="2">Inner membrane protein YdcO</fullName>
    </submittedName>
</protein>
<feature type="transmembrane region" description="Helical" evidence="1">
    <location>
        <begin position="109"/>
        <end position="128"/>
    </location>
</feature>
<sequence>MAWMEPGYKLTDSLKVTVKNANAAGIGTGFVAAIFSIMGPGVIVMNAAQQGQLSPEVATSWLFAIYMTGGLLTIYYALKYRLPLVAAYSIPGAIIIGKSLTHLPHAEAVGAYYMVAVLVIVISVSGLIKKAIDYLPLPVMLGMIAGVMMSFGVNLVTAIKEQPVLIGPPVLLFFALTALKGFAKKFPPILGSIILGGFLATTLGMAQWDVLEFQLATPVLFLHPEFTVRAFFELTVPLTILVLGVQNIQAVGVLMAEGYKNLPINSIFIAPGLGTVLNAIFGAHPCVTAGPSTAICASPAAGEDKSLRFIAAISEGVFWILFSLSAGVAITVAGLVPKELTAMLAGLAMFGVLISAFAGAFSGRFKYGSFVSFIVAVSNISIFNIGSPFWALIAGLLFSIILEREDFVAQRQEQEQELLLERENGQNA</sequence>
<feature type="transmembrane region" description="Helical" evidence="1">
    <location>
        <begin position="226"/>
        <end position="245"/>
    </location>
</feature>
<name>A0A517DYF5_9FIRM</name>
<dbReference type="InterPro" id="IPR004711">
    <property type="entry name" value="Benzoate_Transporter"/>
</dbReference>
<keyword evidence="1" id="KW-0472">Membrane</keyword>
<feature type="transmembrane region" description="Helical" evidence="1">
    <location>
        <begin position="135"/>
        <end position="159"/>
    </location>
</feature>
<dbReference type="Pfam" id="PF03594">
    <property type="entry name" value="BenE"/>
    <property type="match status" value="1"/>
</dbReference>
<organism evidence="2 3">
    <name type="scientific">Sporomusa termitida</name>
    <dbReference type="NCBI Taxonomy" id="2377"/>
    <lineage>
        <taxon>Bacteria</taxon>
        <taxon>Bacillati</taxon>
        <taxon>Bacillota</taxon>
        <taxon>Negativicutes</taxon>
        <taxon>Selenomonadales</taxon>
        <taxon>Sporomusaceae</taxon>
        <taxon>Sporomusa</taxon>
    </lineage>
</organism>
<dbReference type="PANTHER" id="PTHR30199:SF0">
    <property type="entry name" value="INNER MEMBRANE PROTEIN YDCO"/>
    <property type="match status" value="1"/>
</dbReference>
<accession>A0A517DYF5</accession>
<feature type="transmembrane region" description="Helical" evidence="1">
    <location>
        <begin position="316"/>
        <end position="336"/>
    </location>
</feature>
<dbReference type="GO" id="GO:0005886">
    <property type="term" value="C:plasma membrane"/>
    <property type="evidence" value="ECO:0007669"/>
    <property type="project" value="TreeGrafter"/>
</dbReference>
<dbReference type="PANTHER" id="PTHR30199">
    <property type="entry name" value="MFS FAMILY TRANSPORTER, PREDICTED SUBSTRATE BENZOATE"/>
    <property type="match status" value="1"/>
</dbReference>
<evidence type="ECO:0000256" key="1">
    <source>
        <dbReference type="SAM" id="Phobius"/>
    </source>
</evidence>
<feature type="transmembrane region" description="Helical" evidence="1">
    <location>
        <begin position="165"/>
        <end position="182"/>
    </location>
</feature>
<feature type="transmembrane region" description="Helical" evidence="1">
    <location>
        <begin position="85"/>
        <end position="103"/>
    </location>
</feature>
<proteinExistence type="predicted"/>
<keyword evidence="1" id="KW-1133">Transmembrane helix</keyword>
<keyword evidence="1" id="KW-0812">Transmembrane</keyword>
<feature type="transmembrane region" description="Helical" evidence="1">
    <location>
        <begin position="57"/>
        <end position="78"/>
    </location>
</feature>
<keyword evidence="3" id="KW-1185">Reference proteome</keyword>
<reference evidence="2 3" key="1">
    <citation type="submission" date="2019-02" db="EMBL/GenBank/DDBJ databases">
        <title>Closed genome of Sporomusa termitida DSM 4440.</title>
        <authorList>
            <person name="Poehlein A."/>
            <person name="Daniel R."/>
        </authorList>
    </citation>
    <scope>NUCLEOTIDE SEQUENCE [LARGE SCALE GENOMIC DNA]</scope>
    <source>
        <strain evidence="2 3">DSM 4440</strain>
    </source>
</reference>
<feature type="transmembrane region" description="Helical" evidence="1">
    <location>
        <begin position="189"/>
        <end position="206"/>
    </location>
</feature>
<gene>
    <name evidence="2" type="primary">ydcO</name>
    <name evidence="2" type="ORF">SPTER_37010</name>
</gene>
<dbReference type="AlphaFoldDB" id="A0A517DYF5"/>
<feature type="transmembrane region" description="Helical" evidence="1">
    <location>
        <begin position="21"/>
        <end position="45"/>
    </location>
</feature>
<dbReference type="GO" id="GO:0042925">
    <property type="term" value="F:benzoate transmembrane transporter activity"/>
    <property type="evidence" value="ECO:0007669"/>
    <property type="project" value="InterPro"/>
</dbReference>
<feature type="transmembrane region" description="Helical" evidence="1">
    <location>
        <begin position="373"/>
        <end position="402"/>
    </location>
</feature>